<feature type="transmembrane region" description="Helical" evidence="9">
    <location>
        <begin position="196"/>
        <end position="220"/>
    </location>
</feature>
<evidence type="ECO:0000256" key="8">
    <source>
        <dbReference type="RuleBase" id="RU003375"/>
    </source>
</evidence>
<dbReference type="GO" id="GO:0005739">
    <property type="term" value="C:mitochondrion"/>
    <property type="evidence" value="ECO:0007669"/>
    <property type="project" value="TreeGrafter"/>
</dbReference>
<evidence type="ECO:0000259" key="10">
    <source>
        <dbReference type="PROSITE" id="PS50253"/>
    </source>
</evidence>
<comment type="similarity">
    <text evidence="2 8">Belongs to the cytochrome c oxidase subunit 3 family.</text>
</comment>
<evidence type="ECO:0000256" key="1">
    <source>
        <dbReference type="ARBA" id="ARBA00004141"/>
    </source>
</evidence>
<dbReference type="InterPro" id="IPR035973">
    <property type="entry name" value="Cyt_c_oxidase_su3-like_sf"/>
</dbReference>
<evidence type="ECO:0000313" key="11">
    <source>
        <dbReference type="EMBL" id="QXE40888.1"/>
    </source>
</evidence>
<evidence type="ECO:0000256" key="6">
    <source>
        <dbReference type="ARBA" id="ARBA00022989"/>
    </source>
</evidence>
<feature type="domain" description="Heme-copper oxidase subunit III family profile" evidence="10">
    <location>
        <begin position="4"/>
        <end position="261"/>
    </location>
</feature>
<keyword evidence="8 11" id="KW-0496">Mitochondrion</keyword>
<dbReference type="GO" id="GO:0006123">
    <property type="term" value="P:mitochondrial electron transport, cytochrome c to oxygen"/>
    <property type="evidence" value="ECO:0007669"/>
    <property type="project" value="TreeGrafter"/>
</dbReference>
<dbReference type="PROSITE" id="PS50253">
    <property type="entry name" value="COX3"/>
    <property type="match status" value="1"/>
</dbReference>
<feature type="transmembrane region" description="Helical" evidence="9">
    <location>
        <begin position="40"/>
        <end position="58"/>
    </location>
</feature>
<keyword evidence="5" id="KW-1278">Translocase</keyword>
<organism evidence="11">
    <name type="scientific">Geomydoecus aurei</name>
    <dbReference type="NCBI Taxonomy" id="161607"/>
    <lineage>
        <taxon>Eukaryota</taxon>
        <taxon>Metazoa</taxon>
        <taxon>Ecdysozoa</taxon>
        <taxon>Arthropoda</taxon>
        <taxon>Hexapoda</taxon>
        <taxon>Insecta</taxon>
        <taxon>Pterygota</taxon>
        <taxon>Neoptera</taxon>
        <taxon>Paraneoptera</taxon>
        <taxon>Psocodea</taxon>
        <taxon>Troctomorpha</taxon>
        <taxon>Phthiraptera</taxon>
        <taxon>Trichodectera</taxon>
        <taxon>Trichodectidae</taxon>
        <taxon>Geomydoecus</taxon>
    </lineage>
</organism>
<protein>
    <recommendedName>
        <fullName evidence="3 8">Cytochrome c oxidase subunit 3</fullName>
    </recommendedName>
</protein>
<evidence type="ECO:0000256" key="4">
    <source>
        <dbReference type="ARBA" id="ARBA00022692"/>
    </source>
</evidence>
<evidence type="ECO:0000256" key="7">
    <source>
        <dbReference type="ARBA" id="ARBA00023136"/>
    </source>
</evidence>
<proteinExistence type="inferred from homology"/>
<dbReference type="EMBL" id="MW396899">
    <property type="protein sequence ID" value="QXE40888.1"/>
    <property type="molecule type" value="Genomic_DNA"/>
</dbReference>
<feature type="transmembrane region" description="Helical" evidence="9">
    <location>
        <begin position="124"/>
        <end position="144"/>
    </location>
</feature>
<evidence type="ECO:0000256" key="5">
    <source>
        <dbReference type="ARBA" id="ARBA00022967"/>
    </source>
</evidence>
<dbReference type="GO" id="GO:0016020">
    <property type="term" value="C:membrane"/>
    <property type="evidence" value="ECO:0007669"/>
    <property type="project" value="UniProtKB-SubCell"/>
</dbReference>
<evidence type="ECO:0000256" key="2">
    <source>
        <dbReference type="ARBA" id="ARBA00010581"/>
    </source>
</evidence>
<sequence>MRWVAHPFHIVTPSPWPVLVSFGCFFMVVMGLEYINGGSIFMFLVSFSLVCLLSFQWWRDVIREGTFQGAHTEEVQTGIRLGVVLFITSELMFFFSFFLSFFYLSLSPDIWLGMNWPPVGVLPVNWLGVPLLNTLILLSSGISVTWAHHGLMGKNLSAGVIGLTLTVILGMIFILFQAMEYYESSFSMPDSSFGSIFYLSTGFHGLHVLIGSVFLMVGLIRLGNKHMSNSHHLGFESAAWYWHFVDVVWLILFLCFYWWGS</sequence>
<reference evidence="11" key="1">
    <citation type="submission" date="2020-12" db="EMBL/GenBank/DDBJ databases">
        <title>Mitochondrial Genome of Geomydoecus aurei, a Pocket-Gopher Louse.</title>
        <authorList>
            <person name="Spradling T.A."/>
            <person name="Place A.C."/>
            <person name="Campbell A.L."/>
            <person name="Demastes J.W."/>
        </authorList>
    </citation>
    <scope>NUCLEOTIDE SEQUENCE</scope>
</reference>
<geneLocation type="mitochondrion" evidence="11"/>
<dbReference type="Pfam" id="PF00510">
    <property type="entry name" value="COX3"/>
    <property type="match status" value="1"/>
</dbReference>
<name>A0A8F4MBJ5_9NEOP</name>
<dbReference type="Gene3D" id="1.20.120.80">
    <property type="entry name" value="Cytochrome c oxidase, subunit III, four-helix bundle"/>
    <property type="match status" value="1"/>
</dbReference>
<dbReference type="Gene3D" id="1.10.287.70">
    <property type="match status" value="1"/>
</dbReference>
<evidence type="ECO:0000256" key="3">
    <source>
        <dbReference type="ARBA" id="ARBA00015944"/>
    </source>
</evidence>
<dbReference type="InterPro" id="IPR033945">
    <property type="entry name" value="Cyt_c_oxase_su3_dom"/>
</dbReference>
<dbReference type="InterPro" id="IPR013833">
    <property type="entry name" value="Cyt_c_oxidase_su3_a-hlx"/>
</dbReference>
<accession>A0A8F4MBJ5</accession>
<comment type="function">
    <text evidence="8">Component of the cytochrome c oxidase, the last enzyme in the mitochondrial electron transport chain which drives oxidative phosphorylation. The respiratory chain contains 3 multisubunit complexes succinate dehydrogenase (complex II, CII), ubiquinol-cytochrome c oxidoreductase (cytochrome b-c1 complex, complex III, CIII) and cytochrome c oxidase (complex IV, CIV), that cooperate to transfer electrons derived from NADH and succinate to molecular oxygen, creating an electrochemical gradient over the inner membrane that drives transmembrane transport and the ATP synthase. Cytochrome c oxidase is the component of the respiratory chain that catalyzes the reduction of oxygen to water. Electrons originating from reduced cytochrome c in the intermembrane space (IMS) are transferred via the dinuclear copper A center (CU(A)) of subunit 2 and heme A of subunit 1 to the active site in subunit 1, a binuclear center (BNC) formed by heme A3 and copper B (CU(B)). The BNC reduces molecular oxygen to 2 water molecules using 4 electrons from cytochrome c in the IMS and 4 protons from the mitochondrial matrix.</text>
</comment>
<dbReference type="AlphaFoldDB" id="A0A8F4MBJ5"/>
<keyword evidence="7 9" id="KW-0472">Membrane</keyword>
<feature type="transmembrane region" description="Helical" evidence="9">
    <location>
        <begin position="79"/>
        <end position="104"/>
    </location>
</feature>
<dbReference type="CDD" id="cd01665">
    <property type="entry name" value="Cyt_c_Oxidase_III"/>
    <property type="match status" value="1"/>
</dbReference>
<feature type="transmembrane region" description="Helical" evidence="9">
    <location>
        <begin position="240"/>
        <end position="259"/>
    </location>
</feature>
<feature type="transmembrane region" description="Helical" evidence="9">
    <location>
        <begin position="16"/>
        <end position="34"/>
    </location>
</feature>
<gene>
    <name evidence="11" type="primary">cox3</name>
</gene>
<dbReference type="PROSITE" id="PS51257">
    <property type="entry name" value="PROKAR_LIPOPROTEIN"/>
    <property type="match status" value="1"/>
</dbReference>
<comment type="subcellular location">
    <subcellularLocation>
        <location evidence="1">Membrane</location>
        <topology evidence="1">Multi-pass membrane protein</topology>
    </subcellularLocation>
</comment>
<dbReference type="PANTHER" id="PTHR11403:SF7">
    <property type="entry name" value="CYTOCHROME C OXIDASE SUBUNIT 3"/>
    <property type="match status" value="1"/>
</dbReference>
<keyword evidence="4 8" id="KW-0812">Transmembrane</keyword>
<keyword evidence="6 9" id="KW-1133">Transmembrane helix</keyword>
<dbReference type="SUPFAM" id="SSF81452">
    <property type="entry name" value="Cytochrome c oxidase subunit III-like"/>
    <property type="match status" value="1"/>
</dbReference>
<dbReference type="GO" id="GO:0004129">
    <property type="term" value="F:cytochrome-c oxidase activity"/>
    <property type="evidence" value="ECO:0007669"/>
    <property type="project" value="InterPro"/>
</dbReference>
<dbReference type="InterPro" id="IPR000298">
    <property type="entry name" value="Cyt_c_oxidase-like_su3"/>
</dbReference>
<dbReference type="PANTHER" id="PTHR11403">
    <property type="entry name" value="CYTOCHROME C OXIDASE SUBUNIT III"/>
    <property type="match status" value="1"/>
</dbReference>
<feature type="transmembrane region" description="Helical" evidence="9">
    <location>
        <begin position="156"/>
        <end position="176"/>
    </location>
</feature>
<dbReference type="InterPro" id="IPR024791">
    <property type="entry name" value="Cyt_c/ubiquinol_Oxase_su3"/>
</dbReference>
<evidence type="ECO:0000256" key="9">
    <source>
        <dbReference type="SAM" id="Phobius"/>
    </source>
</evidence>